<dbReference type="Pfam" id="PF11982">
    <property type="entry name" value="DUF3483"/>
    <property type="match status" value="1"/>
</dbReference>
<proteinExistence type="inferred from homology"/>
<protein>
    <recommendedName>
        <fullName evidence="9">4Fe-4S ferredoxin-type domain-containing protein</fullName>
    </recommendedName>
</protein>
<feature type="transmembrane region" description="Helical" evidence="8">
    <location>
        <begin position="134"/>
        <end position="153"/>
    </location>
</feature>
<dbReference type="GO" id="GO:0046872">
    <property type="term" value="F:metal ion binding"/>
    <property type="evidence" value="ECO:0007669"/>
    <property type="project" value="UniProtKB-KW"/>
</dbReference>
<dbReference type="Proteomes" id="UP000249769">
    <property type="component" value="Unassembled WGS sequence"/>
</dbReference>
<evidence type="ECO:0000313" key="10">
    <source>
        <dbReference type="EMBL" id="PZP48186.1"/>
    </source>
</evidence>
<dbReference type="InterPro" id="IPR017900">
    <property type="entry name" value="4Fe4S_Fe_S_CS"/>
</dbReference>
<dbReference type="AlphaFoldDB" id="A0A2W5GQW0"/>
<dbReference type="InterPro" id="IPR000914">
    <property type="entry name" value="SBP_5_dom"/>
</dbReference>
<reference evidence="10 11" key="1">
    <citation type="submission" date="2017-08" db="EMBL/GenBank/DDBJ databases">
        <title>Infants hospitalized years apart are colonized by the same room-sourced microbial strains.</title>
        <authorList>
            <person name="Brooks B."/>
            <person name="Olm M.R."/>
            <person name="Firek B.A."/>
            <person name="Baker R."/>
            <person name="Thomas B.C."/>
            <person name="Morowitz M.J."/>
            <person name="Banfield J.F."/>
        </authorList>
    </citation>
    <scope>NUCLEOTIDE SEQUENCE [LARGE SCALE GENOMIC DNA]</scope>
    <source>
        <strain evidence="10">S2_009_000_R2_73</strain>
    </source>
</reference>
<evidence type="ECO:0000256" key="3">
    <source>
        <dbReference type="ARBA" id="ARBA00022448"/>
    </source>
</evidence>
<dbReference type="PROSITE" id="PS51379">
    <property type="entry name" value="4FE4S_FER_2"/>
    <property type="match status" value="1"/>
</dbReference>
<keyword evidence="3" id="KW-0813">Transport</keyword>
<evidence type="ECO:0000256" key="8">
    <source>
        <dbReference type="SAM" id="Phobius"/>
    </source>
</evidence>
<dbReference type="GO" id="GO:1904680">
    <property type="term" value="F:peptide transmembrane transporter activity"/>
    <property type="evidence" value="ECO:0007669"/>
    <property type="project" value="TreeGrafter"/>
</dbReference>
<evidence type="ECO:0000256" key="2">
    <source>
        <dbReference type="ARBA" id="ARBA00005695"/>
    </source>
</evidence>
<keyword evidence="7" id="KW-0411">Iron-sulfur</keyword>
<dbReference type="GO" id="GO:0051536">
    <property type="term" value="F:iron-sulfur cluster binding"/>
    <property type="evidence" value="ECO:0007669"/>
    <property type="project" value="UniProtKB-KW"/>
</dbReference>
<dbReference type="InterPro" id="IPR039424">
    <property type="entry name" value="SBP_5"/>
</dbReference>
<comment type="similarity">
    <text evidence="2">Belongs to the bacterial solute-binding protein 5 family.</text>
</comment>
<keyword evidence="8" id="KW-0472">Membrane</keyword>
<dbReference type="SUPFAM" id="SSF53850">
    <property type="entry name" value="Periplasmic binding protein-like II"/>
    <property type="match status" value="1"/>
</dbReference>
<keyword evidence="5" id="KW-0732">Signal</keyword>
<dbReference type="Pfam" id="PF00496">
    <property type="entry name" value="SBP_bac_5"/>
    <property type="match status" value="1"/>
</dbReference>
<dbReference type="SUPFAM" id="SSF46548">
    <property type="entry name" value="alpha-helical ferredoxin"/>
    <property type="match status" value="1"/>
</dbReference>
<dbReference type="PANTHER" id="PTHR30290:SF9">
    <property type="entry name" value="OLIGOPEPTIDE-BINDING PROTEIN APPA"/>
    <property type="match status" value="1"/>
</dbReference>
<feature type="transmembrane region" description="Helical" evidence="8">
    <location>
        <begin position="159"/>
        <end position="179"/>
    </location>
</feature>
<accession>A0A2W5GQW0</accession>
<dbReference type="Gene3D" id="1.10.1060.10">
    <property type="entry name" value="Alpha-helical ferredoxin"/>
    <property type="match status" value="1"/>
</dbReference>
<dbReference type="Gene3D" id="3.10.105.10">
    <property type="entry name" value="Dipeptide-binding Protein, Domain 3"/>
    <property type="match status" value="1"/>
</dbReference>
<comment type="caution">
    <text evidence="10">The sequence shown here is derived from an EMBL/GenBank/DDBJ whole genome shotgun (WGS) entry which is preliminary data.</text>
</comment>
<feature type="transmembrane region" description="Helical" evidence="8">
    <location>
        <begin position="6"/>
        <end position="25"/>
    </location>
</feature>
<evidence type="ECO:0000256" key="7">
    <source>
        <dbReference type="ARBA" id="ARBA00023014"/>
    </source>
</evidence>
<name>A0A2W5GQW0_9HYPH</name>
<gene>
    <name evidence="10" type="ORF">DI595_15975</name>
</gene>
<dbReference type="PROSITE" id="PS00198">
    <property type="entry name" value="4FE4S_FER_1"/>
    <property type="match status" value="1"/>
</dbReference>
<evidence type="ECO:0000256" key="1">
    <source>
        <dbReference type="ARBA" id="ARBA00004418"/>
    </source>
</evidence>
<dbReference type="InterPro" id="IPR009051">
    <property type="entry name" value="Helical_ferredxn"/>
</dbReference>
<comment type="subcellular location">
    <subcellularLocation>
        <location evidence="1">Periplasm</location>
    </subcellularLocation>
</comment>
<evidence type="ECO:0000256" key="4">
    <source>
        <dbReference type="ARBA" id="ARBA00022723"/>
    </source>
</evidence>
<dbReference type="EMBL" id="QFOL01000217">
    <property type="protein sequence ID" value="PZP48186.1"/>
    <property type="molecule type" value="Genomic_DNA"/>
</dbReference>
<keyword evidence="8" id="KW-1133">Transmembrane helix</keyword>
<dbReference type="InterPro" id="IPR021872">
    <property type="entry name" value="Csal_0991-like_N"/>
</dbReference>
<organism evidence="10 11">
    <name type="scientific">Agrobacterium fabrum</name>
    <dbReference type="NCBI Taxonomy" id="1176649"/>
    <lineage>
        <taxon>Bacteria</taxon>
        <taxon>Pseudomonadati</taxon>
        <taxon>Pseudomonadota</taxon>
        <taxon>Alphaproteobacteria</taxon>
        <taxon>Hyphomicrobiales</taxon>
        <taxon>Rhizobiaceae</taxon>
        <taxon>Rhizobium/Agrobacterium group</taxon>
        <taxon>Agrobacterium</taxon>
        <taxon>Agrobacterium tumefaciens complex</taxon>
    </lineage>
</organism>
<keyword evidence="6" id="KW-0408">Iron</keyword>
<keyword evidence="8" id="KW-0812">Transmembrane</keyword>
<dbReference type="InterPro" id="IPR017896">
    <property type="entry name" value="4Fe4S_Fe-S-bd"/>
</dbReference>
<feature type="domain" description="4Fe-4S ferredoxin-type" evidence="9">
    <location>
        <begin position="236"/>
        <end position="266"/>
    </location>
</feature>
<dbReference type="Gene3D" id="3.40.190.10">
    <property type="entry name" value="Periplasmic binding protein-like II"/>
    <property type="match status" value="1"/>
</dbReference>
<dbReference type="PANTHER" id="PTHR30290">
    <property type="entry name" value="PERIPLASMIC BINDING COMPONENT OF ABC TRANSPORTER"/>
    <property type="match status" value="1"/>
</dbReference>
<evidence type="ECO:0000256" key="5">
    <source>
        <dbReference type="ARBA" id="ARBA00022729"/>
    </source>
</evidence>
<evidence type="ECO:0000313" key="11">
    <source>
        <dbReference type="Proteomes" id="UP000249769"/>
    </source>
</evidence>
<sequence length="579" mass="63300">MLHTLLPILLFTALALAVLGALRRVRMCRRGRPSKVDLLGGLLAMPRRYLVDLHHVVERDKYMSKTHVATAGGFVLSAVLAILVHGFGLHSKILGYALLVATVVMFSGALFVFKRRLNPPSRLSKGPWMRLPKSLLMFAASFFIATLPVAGILPEGTGGWVLVALLGIGVLWGVSELFFGMTWGGPMKHAFAGALHLAWHRRAERFGGGRSTGLKPLDLEDPNAPLGVEKPADFTWNQLLGFDACVQCGKCEAMCPAFAAGQPLNPKKLIQDMVIGLAGGTDARFAGSPYPGKPIGEQKTSEIAFQSGEIDFTAVDPESGKALANLPDASVTEIPAIDYVWFGPNIEKAPFNDIRVRQAIRYAVDIDAILQGAYSGIYPRANSLLAPSLLGYWKDAPVYTRDLEKAQALLAEAGHANGFKTRLTIEATARYEAIAQIIQANLAEVGIEVEIEALESAAYWALGKNDASRDLELSLVKFNGKFDPGFQTQWFTSAQVGQWNWQRWKNADYDALHEKGGVTVDPAEREKIYIEAQKLLDESAAFIWITHNLNAFASRKWLKPGVLPNGNNWLYTAFTEATA</sequence>
<dbReference type="GO" id="GO:0015833">
    <property type="term" value="P:peptide transport"/>
    <property type="evidence" value="ECO:0007669"/>
    <property type="project" value="TreeGrafter"/>
</dbReference>
<evidence type="ECO:0000256" key="6">
    <source>
        <dbReference type="ARBA" id="ARBA00023004"/>
    </source>
</evidence>
<keyword evidence="4" id="KW-0479">Metal-binding</keyword>
<evidence type="ECO:0000259" key="9">
    <source>
        <dbReference type="PROSITE" id="PS51379"/>
    </source>
</evidence>
<feature type="transmembrane region" description="Helical" evidence="8">
    <location>
        <begin position="68"/>
        <end position="87"/>
    </location>
</feature>
<feature type="transmembrane region" description="Helical" evidence="8">
    <location>
        <begin position="93"/>
        <end position="113"/>
    </location>
</feature>